<proteinExistence type="predicted"/>
<dbReference type="AlphaFoldDB" id="M0QLQ8"/>
<feature type="transmembrane region" description="Helical" evidence="2">
    <location>
        <begin position="113"/>
        <end position="135"/>
    </location>
</feature>
<accession>M0QLQ8</accession>
<feature type="region of interest" description="Disordered" evidence="1">
    <location>
        <begin position="210"/>
        <end position="234"/>
    </location>
</feature>
<keyword evidence="2" id="KW-0472">Membrane</keyword>
<dbReference type="EMBL" id="BANX01000023">
    <property type="protein sequence ID" value="GAC69241.1"/>
    <property type="molecule type" value="Genomic_DNA"/>
</dbReference>
<dbReference type="Proteomes" id="UP000011666">
    <property type="component" value="Unassembled WGS sequence"/>
</dbReference>
<comment type="caution">
    <text evidence="3">The sequence shown here is derived from an EMBL/GenBank/DDBJ whole genome shotgun (WGS) entry which is preliminary data.</text>
</comment>
<protein>
    <submittedName>
        <fullName evidence="3">Uncharacterized protein</fullName>
    </submittedName>
</protein>
<keyword evidence="2" id="KW-1133">Transmembrane helix</keyword>
<gene>
    <name evidence="3" type="ORF">GS4_23_00360</name>
</gene>
<reference evidence="3 4" key="1">
    <citation type="submission" date="2013-01" db="EMBL/GenBank/DDBJ databases">
        <title>Whole genome shotgun sequence of Gordonia soli NBRC 108243.</title>
        <authorList>
            <person name="Isaki-Nakamura S."/>
            <person name="Hosoyama A."/>
            <person name="Tsuchikane K."/>
            <person name="Ando Y."/>
            <person name="Baba S."/>
            <person name="Ohji S."/>
            <person name="Hamada M."/>
            <person name="Tamura T."/>
            <person name="Yamazoe A."/>
            <person name="Yamazaki S."/>
            <person name="Fujita N."/>
        </authorList>
    </citation>
    <scope>NUCLEOTIDE SEQUENCE [LARGE SCALE GENOMIC DNA]</scope>
    <source>
        <strain evidence="3 4">NBRC 108243</strain>
    </source>
</reference>
<organism evidence="3 4">
    <name type="scientific">Gordonia soli NBRC 108243</name>
    <dbReference type="NCBI Taxonomy" id="1223545"/>
    <lineage>
        <taxon>Bacteria</taxon>
        <taxon>Bacillati</taxon>
        <taxon>Actinomycetota</taxon>
        <taxon>Actinomycetes</taxon>
        <taxon>Mycobacteriales</taxon>
        <taxon>Gordoniaceae</taxon>
        <taxon>Gordonia</taxon>
    </lineage>
</organism>
<evidence type="ECO:0000256" key="1">
    <source>
        <dbReference type="SAM" id="MobiDB-lite"/>
    </source>
</evidence>
<keyword evidence="4" id="KW-1185">Reference proteome</keyword>
<feature type="transmembrane region" description="Helical" evidence="2">
    <location>
        <begin position="183"/>
        <end position="204"/>
    </location>
</feature>
<evidence type="ECO:0000256" key="2">
    <source>
        <dbReference type="SAM" id="Phobius"/>
    </source>
</evidence>
<keyword evidence="2" id="KW-0812">Transmembrane</keyword>
<feature type="compositionally biased region" description="Basic and acidic residues" evidence="1">
    <location>
        <begin position="221"/>
        <end position="234"/>
    </location>
</feature>
<evidence type="ECO:0000313" key="4">
    <source>
        <dbReference type="Proteomes" id="UP000011666"/>
    </source>
</evidence>
<dbReference type="STRING" id="1223545.GS4_23_00360"/>
<dbReference type="OrthoDB" id="3746455at2"/>
<dbReference type="RefSeq" id="WP_007622106.1">
    <property type="nucleotide sequence ID" value="NZ_BANX01000023.1"/>
</dbReference>
<sequence>MQSTKAHLLIDDHRRLAVLEERGPRTTTARLLIDDDEVGQVSGTMWDTKTIELEREKVRIRFGRRREVTRAELMQGADDVVGGVWFEPPAGTSAHRLWRLREEHPGAYAARRVVTSVVGAVAAVFGIGALVKAVVERLVPAIDLPAIDMPSVDLPDWMRYLNPGYWLRAPIEMVGSWIPNVDLALPSWTGIAVPVVISIALAYAEARRQRARRERQQSTPDSDRDVAGGDDENR</sequence>
<evidence type="ECO:0000313" key="3">
    <source>
        <dbReference type="EMBL" id="GAC69241.1"/>
    </source>
</evidence>
<name>M0QLQ8_9ACTN</name>